<evidence type="ECO:0000259" key="6">
    <source>
        <dbReference type="PROSITE" id="PS51898"/>
    </source>
</evidence>
<proteinExistence type="inferred from homology"/>
<reference evidence="8" key="1">
    <citation type="submission" date="2024-07" db="EMBL/GenBank/DDBJ databases">
        <authorList>
            <person name="Jiang Y."/>
            <person name="Qin Q."/>
        </authorList>
    </citation>
    <scope>NUCLEOTIDE SEQUENCE</scope>
    <source>
        <strain evidence="8">SD03</strain>
    </source>
</reference>
<evidence type="ECO:0000256" key="3">
    <source>
        <dbReference type="ARBA" id="ARBA00023125"/>
    </source>
</evidence>
<evidence type="ECO:0000256" key="5">
    <source>
        <dbReference type="PROSITE-ProRule" id="PRU01248"/>
    </source>
</evidence>
<gene>
    <name evidence="8" type="ORF">ABZP26_06510</name>
</gene>
<dbReference type="SUPFAM" id="SSF56349">
    <property type="entry name" value="DNA breaking-rejoining enzymes"/>
    <property type="match status" value="1"/>
</dbReference>
<dbReference type="AlphaFoldDB" id="A0AB39ATJ3"/>
<accession>A0AB39ATJ3</accession>
<dbReference type="CDD" id="cd01184">
    <property type="entry name" value="INT_C_like_1"/>
    <property type="match status" value="1"/>
</dbReference>
<dbReference type="PROSITE" id="PS51898">
    <property type="entry name" value="TYR_RECOMBINASE"/>
    <property type="match status" value="1"/>
</dbReference>
<dbReference type="Pfam" id="PF00589">
    <property type="entry name" value="Phage_integrase"/>
    <property type="match status" value="1"/>
</dbReference>
<dbReference type="EMBL" id="CP162514">
    <property type="protein sequence ID" value="XDH88820.1"/>
    <property type="molecule type" value="Genomic_DNA"/>
</dbReference>
<protein>
    <submittedName>
        <fullName evidence="8">Tyrosine-type recombinase/integrase</fullName>
    </submittedName>
</protein>
<dbReference type="InterPro" id="IPR011010">
    <property type="entry name" value="DNA_brk_join_enz"/>
</dbReference>
<evidence type="ECO:0000256" key="4">
    <source>
        <dbReference type="ARBA" id="ARBA00023172"/>
    </source>
</evidence>
<dbReference type="GO" id="GO:0015074">
    <property type="term" value="P:DNA integration"/>
    <property type="evidence" value="ECO:0007669"/>
    <property type="project" value="UniProtKB-KW"/>
</dbReference>
<dbReference type="GO" id="GO:0006310">
    <property type="term" value="P:DNA recombination"/>
    <property type="evidence" value="ECO:0007669"/>
    <property type="project" value="UniProtKB-KW"/>
</dbReference>
<dbReference type="Gene3D" id="1.10.443.10">
    <property type="entry name" value="Intergrase catalytic core"/>
    <property type="match status" value="1"/>
</dbReference>
<feature type="domain" description="Core-binding (CB)" evidence="7">
    <location>
        <begin position="108"/>
        <end position="190"/>
    </location>
</feature>
<dbReference type="InterPro" id="IPR044068">
    <property type="entry name" value="CB"/>
</dbReference>
<evidence type="ECO:0000256" key="1">
    <source>
        <dbReference type="ARBA" id="ARBA00008857"/>
    </source>
</evidence>
<dbReference type="InterPro" id="IPR004107">
    <property type="entry name" value="Integrase_SAM-like_N"/>
</dbReference>
<dbReference type="GO" id="GO:0003677">
    <property type="term" value="F:DNA binding"/>
    <property type="evidence" value="ECO:0007669"/>
    <property type="project" value="UniProtKB-UniRule"/>
</dbReference>
<dbReference type="RefSeq" id="WP_368485509.1">
    <property type="nucleotide sequence ID" value="NZ_CP162514.1"/>
</dbReference>
<sequence>MYLIKDRNNTYYTRIPLPKALRDSGYPFSVKISLKTKVRSIAVDRNLSTSLFIRRLLPYVYSCASVNQFSAWFHGKVAEFREHSFNSDVIANQATFEGSEILEPSLKVNLSSALAEFIEAKEAEQISYRSLNQLNLRINHFIQWSKDLPLNTVTPKMAMDYRNLLINEGRSYKTNHNYLSAINQFFKWCTVLEYIQSNPFEKIKLGQKPSKKKHEERLRWNEEQLDLLFTHLQSRYQILKHSEFKQADLWVPLLCLYAGMRVSEACQITVDSITEVNGIKVFNIDSADEHSNLKTDNAYRQIPVHSLLLDLGFLNFIAKQKSRGKKLLFSEKPDDEYGDWSKKISARFLRILNNLGMKAGNRPTIYGLRHTFIDELQQLDVNENIVAELVGHSKANITFGRYGKKLNIKLLKEKVELLPKKLINLKIIEKKFEQFPPKK</sequence>
<keyword evidence="4" id="KW-0233">DNA recombination</keyword>
<dbReference type="Pfam" id="PF13495">
    <property type="entry name" value="Phage_int_SAM_4"/>
    <property type="match status" value="1"/>
</dbReference>
<dbReference type="Gene3D" id="1.10.150.130">
    <property type="match status" value="1"/>
</dbReference>
<dbReference type="InterPro" id="IPR013762">
    <property type="entry name" value="Integrase-like_cat_sf"/>
</dbReference>
<feature type="domain" description="Tyr recombinase" evidence="6">
    <location>
        <begin position="215"/>
        <end position="416"/>
    </location>
</feature>
<comment type="similarity">
    <text evidence="1">Belongs to the 'phage' integrase family.</text>
</comment>
<evidence type="ECO:0000313" key="8">
    <source>
        <dbReference type="EMBL" id="XDH88820.1"/>
    </source>
</evidence>
<keyword evidence="3 5" id="KW-0238">DNA-binding</keyword>
<organism evidence="8">
    <name type="scientific">Pseudoalteromonas sp. SD03</name>
    <dbReference type="NCBI Taxonomy" id="3231719"/>
    <lineage>
        <taxon>Bacteria</taxon>
        <taxon>Pseudomonadati</taxon>
        <taxon>Pseudomonadota</taxon>
        <taxon>Gammaproteobacteria</taxon>
        <taxon>Alteromonadales</taxon>
        <taxon>Pseudoalteromonadaceae</taxon>
        <taxon>Pseudoalteromonas</taxon>
    </lineage>
</organism>
<evidence type="ECO:0000256" key="2">
    <source>
        <dbReference type="ARBA" id="ARBA00022908"/>
    </source>
</evidence>
<keyword evidence="2" id="KW-0229">DNA integration</keyword>
<dbReference type="InterPro" id="IPR050090">
    <property type="entry name" value="Tyrosine_recombinase_XerCD"/>
</dbReference>
<dbReference type="PANTHER" id="PTHR30349">
    <property type="entry name" value="PHAGE INTEGRASE-RELATED"/>
    <property type="match status" value="1"/>
</dbReference>
<dbReference type="PANTHER" id="PTHR30349:SF41">
    <property type="entry name" value="INTEGRASE_RECOMBINASE PROTEIN MJ0367-RELATED"/>
    <property type="match status" value="1"/>
</dbReference>
<dbReference type="InterPro" id="IPR002104">
    <property type="entry name" value="Integrase_catalytic"/>
</dbReference>
<dbReference type="InterPro" id="IPR010998">
    <property type="entry name" value="Integrase_recombinase_N"/>
</dbReference>
<dbReference type="PROSITE" id="PS51900">
    <property type="entry name" value="CB"/>
    <property type="match status" value="1"/>
</dbReference>
<evidence type="ECO:0000259" key="7">
    <source>
        <dbReference type="PROSITE" id="PS51900"/>
    </source>
</evidence>
<name>A0AB39ATJ3_9GAMM</name>